<dbReference type="RefSeq" id="WP_073070479.1">
    <property type="nucleotide sequence ID" value="NZ_MPPI01000007.1"/>
</dbReference>
<gene>
    <name evidence="1" type="ORF">C7B65_12545</name>
</gene>
<accession>A0A2T1DF68</accession>
<name>A0A2T1DF68_9CYAN</name>
<dbReference type="STRING" id="1920490.GCA_001895925_04389"/>
<dbReference type="Proteomes" id="UP000238634">
    <property type="component" value="Unassembled WGS sequence"/>
</dbReference>
<evidence type="ECO:0000313" key="2">
    <source>
        <dbReference type="Proteomes" id="UP000238634"/>
    </source>
</evidence>
<sequence>MTEIVFLIEDDPDGGYTARALGAAIFTEADDVATLREEIRDAVRCHFADEQNRPKLIRLHFVRDEVIAS</sequence>
<dbReference type="Gene3D" id="3.30.160.250">
    <property type="match status" value="1"/>
</dbReference>
<dbReference type="OrthoDB" id="9805307at2"/>
<proteinExistence type="predicted"/>
<dbReference type="AlphaFoldDB" id="A0A2T1DF68"/>
<organism evidence="1 2">
    <name type="scientific">Phormidesmis priestleyi ULC007</name>
    <dbReference type="NCBI Taxonomy" id="1920490"/>
    <lineage>
        <taxon>Bacteria</taxon>
        <taxon>Bacillati</taxon>
        <taxon>Cyanobacteriota</taxon>
        <taxon>Cyanophyceae</taxon>
        <taxon>Leptolyngbyales</taxon>
        <taxon>Leptolyngbyaceae</taxon>
        <taxon>Phormidesmis</taxon>
    </lineage>
</organism>
<comment type="caution">
    <text evidence="1">The sequence shown here is derived from an EMBL/GenBank/DDBJ whole genome shotgun (WGS) entry which is preliminary data.</text>
</comment>
<dbReference type="EMBL" id="PVWG01000012">
    <property type="protein sequence ID" value="PSB19107.1"/>
    <property type="molecule type" value="Genomic_DNA"/>
</dbReference>
<keyword evidence="2" id="KW-1185">Reference proteome</keyword>
<protein>
    <submittedName>
        <fullName evidence="1">2-oxoisovalerate dehydrogenase</fullName>
    </submittedName>
</protein>
<reference evidence="1 2" key="2">
    <citation type="submission" date="2018-03" db="EMBL/GenBank/DDBJ databases">
        <title>The ancient ancestry and fast evolution of plastids.</title>
        <authorList>
            <person name="Moore K.R."/>
            <person name="Magnabosco C."/>
            <person name="Momper L."/>
            <person name="Gold D.A."/>
            <person name="Bosak T."/>
            <person name="Fournier G.P."/>
        </authorList>
    </citation>
    <scope>NUCLEOTIDE SEQUENCE [LARGE SCALE GENOMIC DNA]</scope>
    <source>
        <strain evidence="1 2">ULC007</strain>
    </source>
</reference>
<reference evidence="1 2" key="1">
    <citation type="submission" date="2018-02" db="EMBL/GenBank/DDBJ databases">
        <authorList>
            <person name="Cohen D.B."/>
            <person name="Kent A.D."/>
        </authorList>
    </citation>
    <scope>NUCLEOTIDE SEQUENCE [LARGE SCALE GENOMIC DNA]</scope>
    <source>
        <strain evidence="1 2">ULC007</strain>
    </source>
</reference>
<evidence type="ECO:0000313" key="1">
    <source>
        <dbReference type="EMBL" id="PSB19107.1"/>
    </source>
</evidence>